<comment type="similarity">
    <text evidence="1">Belongs to the asp23 family.</text>
</comment>
<dbReference type="InterPro" id="IPR005531">
    <property type="entry name" value="Asp23"/>
</dbReference>
<gene>
    <name evidence="2" type="ORF">FXF69_40255</name>
</gene>
<accession>A0A5D0N4T9</accession>
<dbReference type="Pfam" id="PF03780">
    <property type="entry name" value="Asp23"/>
    <property type="match status" value="1"/>
</dbReference>
<evidence type="ECO:0000313" key="2">
    <source>
        <dbReference type="EMBL" id="TYB39403.1"/>
    </source>
</evidence>
<dbReference type="Proteomes" id="UP000323380">
    <property type="component" value="Unassembled WGS sequence"/>
</dbReference>
<dbReference type="STRING" id="1220554.GCA_001552135_04497"/>
<dbReference type="AlphaFoldDB" id="A0A5D0N4T9"/>
<name>A0A5D0N4T9_9ACTN</name>
<dbReference type="PANTHER" id="PTHR34297">
    <property type="entry name" value="HYPOTHETICAL CYTOSOLIC PROTEIN-RELATED"/>
    <property type="match status" value="1"/>
</dbReference>
<comment type="caution">
    <text evidence="2">The sequence shown here is derived from an EMBL/GenBank/DDBJ whole genome shotgun (WGS) entry which is preliminary data.</text>
</comment>
<evidence type="ECO:0000256" key="1">
    <source>
        <dbReference type="ARBA" id="ARBA00005721"/>
    </source>
</evidence>
<evidence type="ECO:0000313" key="3">
    <source>
        <dbReference type="Proteomes" id="UP000323380"/>
    </source>
</evidence>
<proteinExistence type="inferred from homology"/>
<keyword evidence="3" id="KW-1185">Reference proteome</keyword>
<sequence length="118" mass="11832">MTLQGSSGDITAPVEGRVTVGDEVIGKIAGIAAREVGGISALVERPGAGGVRVAVANEEITLDVSVAVEYGTVIQDVAKVVQANVARVTGLMVGMRVAAVNVSVEDVRVPSGHAAARA</sequence>
<dbReference type="PANTHER" id="PTHR34297:SF3">
    <property type="entry name" value="ALKALINE SHOCK PROTEIN 23"/>
    <property type="match status" value="1"/>
</dbReference>
<reference evidence="2 3" key="1">
    <citation type="submission" date="2019-08" db="EMBL/GenBank/DDBJ databases">
        <title>Actinomadura sp. nov. CYP1-5 isolated from mountain soil.</title>
        <authorList>
            <person name="Songsumanus A."/>
            <person name="Kuncharoen N."/>
            <person name="Kudo T."/>
            <person name="Yuki M."/>
            <person name="Igarashi Y."/>
            <person name="Tanasupawat S."/>
        </authorList>
    </citation>
    <scope>NUCLEOTIDE SEQUENCE [LARGE SCALE GENOMIC DNA]</scope>
    <source>
        <strain evidence="2 3">JCM 14158</strain>
    </source>
</reference>
<dbReference type="EMBL" id="VSFG01000014">
    <property type="protein sequence ID" value="TYB39403.1"/>
    <property type="molecule type" value="Genomic_DNA"/>
</dbReference>
<protein>
    <submittedName>
        <fullName evidence="2">Asp23/Gls24 family envelope stress response protein</fullName>
    </submittedName>
</protein>
<organism evidence="2 3">
    <name type="scientific">Actinomadura chibensis</name>
    <dbReference type="NCBI Taxonomy" id="392828"/>
    <lineage>
        <taxon>Bacteria</taxon>
        <taxon>Bacillati</taxon>
        <taxon>Actinomycetota</taxon>
        <taxon>Actinomycetes</taxon>
        <taxon>Streptosporangiales</taxon>
        <taxon>Thermomonosporaceae</taxon>
        <taxon>Actinomadura</taxon>
    </lineage>
</organism>